<gene>
    <name evidence="2" type="ORF">C823_01039</name>
</gene>
<keyword evidence="1" id="KW-1133">Transmembrane helix</keyword>
<feature type="transmembrane region" description="Helical" evidence="1">
    <location>
        <begin position="6"/>
        <end position="23"/>
    </location>
</feature>
<dbReference type="STRING" id="1235802.C823_01039"/>
<protein>
    <submittedName>
        <fullName evidence="2">Uncharacterized protein</fullName>
    </submittedName>
</protein>
<dbReference type="EMBL" id="AQFT01000031">
    <property type="protein sequence ID" value="EMZ35272.1"/>
    <property type="molecule type" value="Genomic_DNA"/>
</dbReference>
<organism evidence="2 3">
    <name type="scientific">Eubacterium plexicaudatum ASF492</name>
    <dbReference type="NCBI Taxonomy" id="1235802"/>
    <lineage>
        <taxon>Bacteria</taxon>
        <taxon>Bacillati</taxon>
        <taxon>Bacillota</taxon>
        <taxon>Clostridia</taxon>
        <taxon>Eubacteriales</taxon>
        <taxon>Eubacteriaceae</taxon>
        <taxon>Eubacterium</taxon>
    </lineage>
</organism>
<proteinExistence type="predicted"/>
<dbReference type="HOGENOM" id="CLU_2395322_0_0_9"/>
<evidence type="ECO:0000313" key="2">
    <source>
        <dbReference type="EMBL" id="EMZ35272.1"/>
    </source>
</evidence>
<keyword evidence="1" id="KW-0812">Transmembrane</keyword>
<evidence type="ECO:0000256" key="1">
    <source>
        <dbReference type="SAM" id="Phobius"/>
    </source>
</evidence>
<comment type="caution">
    <text evidence="2">The sequence shown here is derived from an EMBL/GenBank/DDBJ whole genome shotgun (WGS) entry which is preliminary data.</text>
</comment>
<accession>N2B131</accession>
<sequence length="93" mass="10693">MNKALFVLSAYTLMMLGATVLMTKKRIMQKDSVSETGMPDGECQRSVLLQHGFGRLRCLHQQRMHMPEALQGFSGSLRPMWYVWCCLFHLQKG</sequence>
<name>N2B131_9FIRM</name>
<dbReference type="Proteomes" id="UP000012589">
    <property type="component" value="Unassembled WGS sequence"/>
</dbReference>
<reference evidence="2 3" key="1">
    <citation type="journal article" date="2014" name="Genome Announc.">
        <title>Draft genome sequences of the altered schaedler flora, a defined bacterial community from gnotobiotic mice.</title>
        <authorList>
            <person name="Wannemuehler M.J."/>
            <person name="Overstreet A.M."/>
            <person name="Ward D.V."/>
            <person name="Phillips G.J."/>
        </authorList>
    </citation>
    <scope>NUCLEOTIDE SEQUENCE [LARGE SCALE GENOMIC DNA]</scope>
    <source>
        <strain evidence="2 3">ASF492</strain>
    </source>
</reference>
<dbReference type="AlphaFoldDB" id="N2B131"/>
<keyword evidence="1" id="KW-0472">Membrane</keyword>
<keyword evidence="3" id="KW-1185">Reference proteome</keyword>
<evidence type="ECO:0000313" key="3">
    <source>
        <dbReference type="Proteomes" id="UP000012589"/>
    </source>
</evidence>